<dbReference type="AlphaFoldDB" id="A0A931BJZ0"/>
<evidence type="ECO:0000313" key="2">
    <source>
        <dbReference type="EMBL" id="MBF9142871.1"/>
    </source>
</evidence>
<feature type="compositionally biased region" description="Basic residues" evidence="1">
    <location>
        <begin position="88"/>
        <end position="97"/>
    </location>
</feature>
<accession>A0A931BJZ0</accession>
<feature type="region of interest" description="Disordered" evidence="1">
    <location>
        <begin position="75"/>
        <end position="97"/>
    </location>
</feature>
<dbReference type="RefSeq" id="WP_196287212.1">
    <property type="nucleotide sequence ID" value="NZ_JADQDP010000003.1"/>
</dbReference>
<dbReference type="Proteomes" id="UP000645610">
    <property type="component" value="Unassembled WGS sequence"/>
</dbReference>
<organism evidence="2 3">
    <name type="scientific">Hymenobacter properus</name>
    <dbReference type="NCBI Taxonomy" id="2791026"/>
    <lineage>
        <taxon>Bacteria</taxon>
        <taxon>Pseudomonadati</taxon>
        <taxon>Bacteroidota</taxon>
        <taxon>Cytophagia</taxon>
        <taxon>Cytophagales</taxon>
        <taxon>Hymenobacteraceae</taxon>
        <taxon>Hymenobacter</taxon>
    </lineage>
</organism>
<keyword evidence="3" id="KW-1185">Reference proteome</keyword>
<proteinExistence type="predicted"/>
<feature type="compositionally biased region" description="Polar residues" evidence="1">
    <location>
        <begin position="75"/>
        <end position="87"/>
    </location>
</feature>
<comment type="caution">
    <text evidence="2">The sequence shown here is derived from an EMBL/GenBank/DDBJ whole genome shotgun (WGS) entry which is preliminary data.</text>
</comment>
<protein>
    <submittedName>
        <fullName evidence="2">Uncharacterized protein</fullName>
    </submittedName>
</protein>
<dbReference type="EMBL" id="JADQDP010000003">
    <property type="protein sequence ID" value="MBF9142871.1"/>
    <property type="molecule type" value="Genomic_DNA"/>
</dbReference>
<name>A0A931BJZ0_9BACT</name>
<gene>
    <name evidence="2" type="ORF">I2I01_14575</name>
</gene>
<sequence>MKTAAHHPQFHLAEDIQANLSELRRKYARQLQKPLAHTVHKLNHRLAKLLDEHTLAHHRKDARKIARYLVASLGNSFSQGPGAQGSHTAKRKKRPSA</sequence>
<reference evidence="2 3" key="1">
    <citation type="submission" date="2020-11" db="EMBL/GenBank/DDBJ databases">
        <authorList>
            <person name="Kim M.K."/>
        </authorList>
    </citation>
    <scope>NUCLEOTIDE SEQUENCE [LARGE SCALE GENOMIC DNA]</scope>
    <source>
        <strain evidence="2 3">BT439</strain>
    </source>
</reference>
<evidence type="ECO:0000256" key="1">
    <source>
        <dbReference type="SAM" id="MobiDB-lite"/>
    </source>
</evidence>
<evidence type="ECO:0000313" key="3">
    <source>
        <dbReference type="Proteomes" id="UP000645610"/>
    </source>
</evidence>